<dbReference type="Gene3D" id="3.40.50.300">
    <property type="entry name" value="P-loop containing nucleotide triphosphate hydrolases"/>
    <property type="match status" value="1"/>
</dbReference>
<accession>A0A841FXQ9</accession>
<gene>
    <name evidence="5" type="ORF">HNR73_004633</name>
</gene>
<comment type="caution">
    <text evidence="5">The sequence shown here is derived from an EMBL/GenBank/DDBJ whole genome shotgun (WGS) entry which is preliminary data.</text>
</comment>
<dbReference type="Pfam" id="PF03029">
    <property type="entry name" value="ATP_bind_1"/>
    <property type="match status" value="1"/>
</dbReference>
<dbReference type="InterPro" id="IPR027417">
    <property type="entry name" value="P-loop_NTPase"/>
</dbReference>
<sequence>MSSEVHHLPASVTQSVKIIVLGPFGVGKTTLINSVSEIRPLSTEETMTQYGQAVDDLADLPDKTTTTVAMDFGRLTIGDDIALYLFGAPGQPRFRTFVDDLMLGALGGIVLADTRRIDASFDHIDRLENAGVPYVITVNSFDGAPEYSEEELRQAFQLDDDTPLVICDARRRETAKLPLISLVRHLLAHTDASAPRPEPSRT</sequence>
<dbReference type="SUPFAM" id="SSF52540">
    <property type="entry name" value="P-loop containing nucleoside triphosphate hydrolases"/>
    <property type="match status" value="1"/>
</dbReference>
<dbReference type="InterPro" id="IPR052705">
    <property type="entry name" value="Gliding_Motility_GTPase"/>
</dbReference>
<organism evidence="5 6">
    <name type="scientific">Phytomonospora endophytica</name>
    <dbReference type="NCBI Taxonomy" id="714109"/>
    <lineage>
        <taxon>Bacteria</taxon>
        <taxon>Bacillati</taxon>
        <taxon>Actinomycetota</taxon>
        <taxon>Actinomycetes</taxon>
        <taxon>Micromonosporales</taxon>
        <taxon>Micromonosporaceae</taxon>
        <taxon>Phytomonospora</taxon>
    </lineage>
</organism>
<evidence type="ECO:0000256" key="3">
    <source>
        <dbReference type="ARBA" id="ARBA00022801"/>
    </source>
</evidence>
<dbReference type="InterPro" id="IPR004130">
    <property type="entry name" value="Gpn"/>
</dbReference>
<keyword evidence="3" id="KW-0378">Hydrolase</keyword>
<dbReference type="PANTHER" id="PTHR42708:SF1">
    <property type="entry name" value="GLIDING MOTILITY PROTEIN MGLA"/>
    <property type="match status" value="1"/>
</dbReference>
<evidence type="ECO:0000256" key="1">
    <source>
        <dbReference type="ARBA" id="ARBA00005290"/>
    </source>
</evidence>
<keyword evidence="6" id="KW-1185">Reference proteome</keyword>
<dbReference type="GO" id="GO:0016787">
    <property type="term" value="F:hydrolase activity"/>
    <property type="evidence" value="ECO:0007669"/>
    <property type="project" value="UniProtKB-KW"/>
</dbReference>
<evidence type="ECO:0000256" key="4">
    <source>
        <dbReference type="ARBA" id="ARBA00023134"/>
    </source>
</evidence>
<evidence type="ECO:0000313" key="5">
    <source>
        <dbReference type="EMBL" id="MBB6036760.1"/>
    </source>
</evidence>
<evidence type="ECO:0000313" key="6">
    <source>
        <dbReference type="Proteomes" id="UP000548476"/>
    </source>
</evidence>
<comment type="similarity">
    <text evidence="1">Belongs to the GPN-loop GTPase family.</text>
</comment>
<dbReference type="AlphaFoldDB" id="A0A841FXQ9"/>
<keyword evidence="4" id="KW-0342">GTP-binding</keyword>
<name>A0A841FXQ9_9ACTN</name>
<reference evidence="5 6" key="1">
    <citation type="submission" date="2020-08" db="EMBL/GenBank/DDBJ databases">
        <title>Genomic Encyclopedia of Type Strains, Phase IV (KMG-IV): sequencing the most valuable type-strain genomes for metagenomic binning, comparative biology and taxonomic classification.</title>
        <authorList>
            <person name="Goeker M."/>
        </authorList>
    </citation>
    <scope>NUCLEOTIDE SEQUENCE [LARGE SCALE GENOMIC DNA]</scope>
    <source>
        <strain evidence="5 6">YIM 65646</strain>
    </source>
</reference>
<keyword evidence="5" id="KW-0675">Receptor</keyword>
<dbReference type="EMBL" id="JACHGT010000010">
    <property type="protein sequence ID" value="MBB6036760.1"/>
    <property type="molecule type" value="Genomic_DNA"/>
</dbReference>
<dbReference type="GO" id="GO:0005525">
    <property type="term" value="F:GTP binding"/>
    <property type="evidence" value="ECO:0007669"/>
    <property type="project" value="UniProtKB-KW"/>
</dbReference>
<keyword evidence="2" id="KW-0547">Nucleotide-binding</keyword>
<protein>
    <submittedName>
        <fullName evidence="5">Signal recognition particle receptor subunit beta</fullName>
    </submittedName>
</protein>
<dbReference type="CDD" id="cd00882">
    <property type="entry name" value="Ras_like_GTPase"/>
    <property type="match status" value="1"/>
</dbReference>
<dbReference type="Proteomes" id="UP000548476">
    <property type="component" value="Unassembled WGS sequence"/>
</dbReference>
<evidence type="ECO:0000256" key="2">
    <source>
        <dbReference type="ARBA" id="ARBA00022741"/>
    </source>
</evidence>
<proteinExistence type="inferred from homology"/>
<dbReference type="PANTHER" id="PTHR42708">
    <property type="entry name" value="ATP/GTP-BINDING PROTEIN-RELATED"/>
    <property type="match status" value="1"/>
</dbReference>